<dbReference type="AlphaFoldDB" id="D4ZHJ5"/>
<feature type="signal peptide" evidence="1">
    <location>
        <begin position="1"/>
        <end position="21"/>
    </location>
</feature>
<dbReference type="RefSeq" id="WP_013050455.1">
    <property type="nucleotide sequence ID" value="NC_014012.1"/>
</dbReference>
<dbReference type="Proteomes" id="UP000002350">
    <property type="component" value="Chromosome"/>
</dbReference>
<dbReference type="KEGG" id="svo:SVI_1173"/>
<dbReference type="NCBIfam" id="NF038109">
    <property type="entry name" value="tapY2_fam"/>
    <property type="match status" value="1"/>
</dbReference>
<dbReference type="HOGENOM" id="CLU_176325_0_0_6"/>
<protein>
    <submittedName>
        <fullName evidence="2">Uncharacterized protein</fullName>
    </submittedName>
</protein>
<keyword evidence="3" id="KW-1185">Reference proteome</keyword>
<dbReference type="EMBL" id="AP011177">
    <property type="protein sequence ID" value="BAJ01144.1"/>
    <property type="molecule type" value="Genomic_DNA"/>
</dbReference>
<keyword evidence="1" id="KW-0732">Signal</keyword>
<dbReference type="eggNOG" id="ENOG503023Z">
    <property type="taxonomic scope" value="Bacteria"/>
</dbReference>
<evidence type="ECO:0000313" key="2">
    <source>
        <dbReference type="EMBL" id="BAJ01144.1"/>
    </source>
</evidence>
<reference evidence="3" key="1">
    <citation type="journal article" date="2010" name="Mol. Biosyst.">
        <title>Complete genome sequence and comparative analysis of Shewanella violacea, a psychrophilic and piezophilic bacterium from deep sea floor sediments.</title>
        <authorList>
            <person name="Aono E."/>
            <person name="Baba T."/>
            <person name="Ara T."/>
            <person name="Nishi T."/>
            <person name="Nakamichi T."/>
            <person name="Inamoto E."/>
            <person name="Toyonaga H."/>
            <person name="Hasegawa M."/>
            <person name="Takai Y."/>
            <person name="Okumura Y."/>
            <person name="Baba M."/>
            <person name="Tomita M."/>
            <person name="Kato C."/>
            <person name="Oshima T."/>
            <person name="Nakasone K."/>
            <person name="Mori H."/>
        </authorList>
    </citation>
    <scope>NUCLEOTIDE SEQUENCE [LARGE SCALE GENOMIC DNA]</scope>
    <source>
        <strain evidence="3">JCM 10179 / CIP 106290 / LMG 19151 / DSS12</strain>
    </source>
</reference>
<evidence type="ECO:0000256" key="1">
    <source>
        <dbReference type="SAM" id="SignalP"/>
    </source>
</evidence>
<dbReference type="InterPro" id="IPR049848">
    <property type="entry name" value="TapY2-like"/>
</dbReference>
<sequence>MNSKIIIAVLVMMLCSSATLAQESREEYKCHLMTNQGDRLLRFSWFPSRADKYMAQLPGTKLADLGFYSGIPLYVKDVLECVRFSERFNSSQARVIDEEMVGQG</sequence>
<name>D4ZHJ5_SHEVD</name>
<dbReference type="OrthoDB" id="6271020at2"/>
<accession>D4ZHJ5</accession>
<evidence type="ECO:0000313" key="3">
    <source>
        <dbReference type="Proteomes" id="UP000002350"/>
    </source>
</evidence>
<proteinExistence type="predicted"/>
<organism evidence="2 3">
    <name type="scientific">Shewanella violacea (strain JCM 10179 / CIP 106290 / LMG 19151 / DSS12)</name>
    <dbReference type="NCBI Taxonomy" id="637905"/>
    <lineage>
        <taxon>Bacteria</taxon>
        <taxon>Pseudomonadati</taxon>
        <taxon>Pseudomonadota</taxon>
        <taxon>Gammaproteobacteria</taxon>
        <taxon>Alteromonadales</taxon>
        <taxon>Shewanellaceae</taxon>
        <taxon>Shewanella</taxon>
    </lineage>
</organism>
<feature type="chain" id="PRO_5003067854" evidence="1">
    <location>
        <begin position="22"/>
        <end position="104"/>
    </location>
</feature>
<gene>
    <name evidence="2" type="ordered locus">SVI_1173</name>
</gene>